<evidence type="ECO:0000313" key="3">
    <source>
        <dbReference type="Proteomes" id="UP001580928"/>
    </source>
</evidence>
<feature type="signal peptide" evidence="1">
    <location>
        <begin position="1"/>
        <end position="22"/>
    </location>
</feature>
<dbReference type="InterPro" id="IPR002591">
    <property type="entry name" value="Phosphodiest/P_Trfase"/>
</dbReference>
<dbReference type="PANTHER" id="PTHR10151:SF120">
    <property type="entry name" value="BIS(5'-ADENOSYL)-TRIPHOSPHATASE"/>
    <property type="match status" value="1"/>
</dbReference>
<keyword evidence="1" id="KW-0732">Signal</keyword>
<dbReference type="Proteomes" id="UP001580928">
    <property type="component" value="Unassembled WGS sequence"/>
</dbReference>
<keyword evidence="3" id="KW-1185">Reference proteome</keyword>
<sequence length="418" mass="47189">MRVTLLILFTSLLAITVENSLAQEQKTRKTVLVIVDGIPADLLERLPTPNIDAISREGGYTRAYTGGERGGYSETPTISAVGYNSMLTGTWSNKHNVWGNGIEDPNYHYWTIFRFLKESKPSAKLAIYSTWLDNRTKLLGADLPQTGNLTLDDHYDGYELDTVRFPHDNNSRYINMIDEEVTKQASKGIREDAPYLSWVYLQYTDDMGHRYGQSEEMIRAVKIADRQIGEIYNAIQYREQYFNEDWLLVVTTDHGRNVVDGSGHGGQTDAERGIWIATNCPSLNKHFFAHTPAIVDILPSVAEHMQITINEKQRYELDGVSFIGEVSVADPRAELVGDTLAVEWTPFANQGSVKVLVTATNQFNKQGLEHPDSYQTIGEYKISARKAKIKLPENLANSKFLKVIIEGEHNAVNRWIVK</sequence>
<dbReference type="Gene3D" id="3.40.720.10">
    <property type="entry name" value="Alkaline Phosphatase, subunit A"/>
    <property type="match status" value="1"/>
</dbReference>
<feature type="chain" id="PRO_5046358198" evidence="1">
    <location>
        <begin position="23"/>
        <end position="418"/>
    </location>
</feature>
<dbReference type="SUPFAM" id="SSF53649">
    <property type="entry name" value="Alkaline phosphatase-like"/>
    <property type="match status" value="1"/>
</dbReference>
<organism evidence="2 3">
    <name type="scientific">Albibacterium profundi</name>
    <dbReference type="NCBI Taxonomy" id="3134906"/>
    <lineage>
        <taxon>Bacteria</taxon>
        <taxon>Pseudomonadati</taxon>
        <taxon>Bacteroidota</taxon>
        <taxon>Sphingobacteriia</taxon>
        <taxon>Sphingobacteriales</taxon>
        <taxon>Sphingobacteriaceae</taxon>
        <taxon>Albibacterium</taxon>
    </lineage>
</organism>
<dbReference type="RefSeq" id="WP_375556325.1">
    <property type="nucleotide sequence ID" value="NZ_JBBVGT010000002.1"/>
</dbReference>
<gene>
    <name evidence="2" type="ORF">WKR92_02850</name>
</gene>
<accession>A0ABV5CB74</accession>
<evidence type="ECO:0000313" key="2">
    <source>
        <dbReference type="EMBL" id="MFB5944764.1"/>
    </source>
</evidence>
<proteinExistence type="predicted"/>
<dbReference type="InterPro" id="IPR017850">
    <property type="entry name" value="Alkaline_phosphatase_core_sf"/>
</dbReference>
<comment type="caution">
    <text evidence="2">The sequence shown here is derived from an EMBL/GenBank/DDBJ whole genome shotgun (WGS) entry which is preliminary data.</text>
</comment>
<evidence type="ECO:0000256" key="1">
    <source>
        <dbReference type="SAM" id="SignalP"/>
    </source>
</evidence>
<name>A0ABV5CB74_9SPHI</name>
<dbReference type="EMBL" id="JBBVGT010000002">
    <property type="protein sequence ID" value="MFB5944764.1"/>
    <property type="molecule type" value="Genomic_DNA"/>
</dbReference>
<dbReference type="Pfam" id="PF01663">
    <property type="entry name" value="Phosphodiest"/>
    <property type="match status" value="1"/>
</dbReference>
<protein>
    <submittedName>
        <fullName evidence="2">Alkaline phosphatase family protein</fullName>
    </submittedName>
</protein>
<dbReference type="PANTHER" id="PTHR10151">
    <property type="entry name" value="ECTONUCLEOTIDE PYROPHOSPHATASE/PHOSPHODIESTERASE"/>
    <property type="match status" value="1"/>
</dbReference>
<reference evidence="2 3" key="1">
    <citation type="submission" date="2024-04" db="EMBL/GenBank/DDBJ databases">
        <title>Albibacterium profundi sp. nov., isolated from sediment of the Challenger Deep of Mariana Trench.</title>
        <authorList>
            <person name="Wang Y."/>
        </authorList>
    </citation>
    <scope>NUCLEOTIDE SEQUENCE [LARGE SCALE GENOMIC DNA]</scope>
    <source>
        <strain evidence="2 3">RHL897</strain>
    </source>
</reference>